<comment type="caution">
    <text evidence="4">The sequence shown here is derived from an EMBL/GenBank/DDBJ whole genome shotgun (WGS) entry which is preliminary data.</text>
</comment>
<dbReference type="OrthoDB" id="9876900at2759"/>
<reference evidence="4" key="2">
    <citation type="submission" date="2004-02" db="EMBL/GenBank/DDBJ databases">
        <authorList>
            <consortium name="Genoscope"/>
            <consortium name="Whitehead Institute Centre for Genome Research"/>
        </authorList>
    </citation>
    <scope>NUCLEOTIDE SEQUENCE</scope>
</reference>
<feature type="transmembrane region" description="Helical" evidence="3">
    <location>
        <begin position="525"/>
        <end position="545"/>
    </location>
</feature>
<sequence>CSTLRAILTFLFALLVLGVMVWAYCKGFQLVTSMHGTISFGFYGLLLSFHVLVQSFFAFVEHRRMKARTDLCTFTKTIGFTISAYQEDPIYLRECLDSIRALKYPPELLRIIMVVDGNTDEDRYMMEMFREVFSDQDPGCYVWKNNYHTWDPAQALQDVEMGAGGKDGHVIGEDLQRKEVEDLIQTKRCATRTPSWTRWPPWSCAKCWRATPGMALWGGDVMILNLKDSYISFMSSLRYWMAFNIERSCQSFFNCVSCISGPLGEMTSPVGSLGFKSDFVLSFFGAFGFVLAGLYRNDLLQQFLESWYNQKFLGTHCTFGDDRHLTNRMLSMGYATKYTSLSKCYTETPAQFLRWLNQQTRWTKSYFREWLYNAMWWHKHHLWMTYESIVSGVFPFFVTLTVIKLFWNGTLWDVLWILCCIQLIGLVKAAYACVLRRDLVMVFMSLYSALYMTSLLPAKYFAILTMNKSSWGTSGRRKMVGNYIPLLPLSVWAAVLLGGLCYTIYRECGLDWSTPAKIMETEFLVFGCMAYICYWLLMLFLYWAWFRRLCRKRSQTYKVNV</sequence>
<comment type="subcellular location">
    <subcellularLocation>
        <location evidence="1">Membrane</location>
    </subcellularLocation>
</comment>
<gene>
    <name evidence="4" type="ORF">GSTENG00005308001</name>
</gene>
<feature type="transmembrane region" description="Helical" evidence="3">
    <location>
        <begin position="440"/>
        <end position="462"/>
    </location>
</feature>
<keyword evidence="2 3" id="KW-0472">Membrane</keyword>
<feature type="transmembrane region" description="Helical" evidence="3">
    <location>
        <begin position="41"/>
        <end position="60"/>
    </location>
</feature>
<reference evidence="4" key="1">
    <citation type="journal article" date="2004" name="Nature">
        <title>Genome duplication in the teleost fish Tetraodon nigroviridis reveals the early vertebrate proto-karyotype.</title>
        <authorList>
            <person name="Jaillon O."/>
            <person name="Aury J.-M."/>
            <person name="Brunet F."/>
            <person name="Petit J.-L."/>
            <person name="Stange-Thomann N."/>
            <person name="Mauceli E."/>
            <person name="Bouneau L."/>
            <person name="Fischer C."/>
            <person name="Ozouf-Costaz C."/>
            <person name="Bernot A."/>
            <person name="Nicaud S."/>
            <person name="Jaffe D."/>
            <person name="Fisher S."/>
            <person name="Lutfalla G."/>
            <person name="Dossat C."/>
            <person name="Segurens B."/>
            <person name="Dasilva C."/>
            <person name="Salanoubat M."/>
            <person name="Levy M."/>
            <person name="Boudet N."/>
            <person name="Castellano S."/>
            <person name="Anthouard V."/>
            <person name="Jubin C."/>
            <person name="Castelli V."/>
            <person name="Katinka M."/>
            <person name="Vacherie B."/>
            <person name="Biemont C."/>
            <person name="Skalli Z."/>
            <person name="Cattolico L."/>
            <person name="Poulain J."/>
            <person name="De Berardinis V."/>
            <person name="Cruaud C."/>
            <person name="Duprat S."/>
            <person name="Brottier P."/>
            <person name="Coutanceau J.-P."/>
            <person name="Gouzy J."/>
            <person name="Parra G."/>
            <person name="Lardier G."/>
            <person name="Chapple C."/>
            <person name="McKernan K.J."/>
            <person name="McEwan P."/>
            <person name="Bosak S."/>
            <person name="Kellis M."/>
            <person name="Volff J.-N."/>
            <person name="Guigo R."/>
            <person name="Zody M.C."/>
            <person name="Mesirov J."/>
            <person name="Lindblad-Toh K."/>
            <person name="Birren B."/>
            <person name="Nusbaum C."/>
            <person name="Kahn D."/>
            <person name="Robinson-Rechavi M."/>
            <person name="Laudet V."/>
            <person name="Schachter V."/>
            <person name="Quetier F."/>
            <person name="Saurin W."/>
            <person name="Scarpelli C."/>
            <person name="Wincker P."/>
            <person name="Lander E.S."/>
            <person name="Weissenbach J."/>
            <person name="Roest Crollius H."/>
        </authorList>
    </citation>
    <scope>NUCLEOTIDE SEQUENCE [LARGE SCALE GENOMIC DNA]</scope>
</reference>
<accession>Q4T8C1</accession>
<dbReference type="PANTHER" id="PTHR22913">
    <property type="entry name" value="HYALURONAN SYNTHASE"/>
    <property type="match status" value="1"/>
</dbReference>
<proteinExistence type="predicted"/>
<keyword evidence="3" id="KW-0812">Transmembrane</keyword>
<dbReference type="GO" id="GO:0085029">
    <property type="term" value="P:extracellular matrix assembly"/>
    <property type="evidence" value="ECO:0007669"/>
    <property type="project" value="TreeGrafter"/>
</dbReference>
<dbReference type="EMBL" id="CAAE01007842">
    <property type="protein sequence ID" value="CAF90861.1"/>
    <property type="molecule type" value="Genomic_DNA"/>
</dbReference>
<dbReference type="GO" id="GO:0030213">
    <property type="term" value="P:hyaluronan biosynthetic process"/>
    <property type="evidence" value="ECO:0007669"/>
    <property type="project" value="TreeGrafter"/>
</dbReference>
<protein>
    <submittedName>
        <fullName evidence="4">(spotted green pufferfish) hypothetical protein</fullName>
    </submittedName>
</protein>
<feature type="transmembrane region" description="Helical" evidence="3">
    <location>
        <begin position="279"/>
        <end position="295"/>
    </location>
</feature>
<feature type="non-terminal residue" evidence="4">
    <location>
        <position position="1"/>
    </location>
</feature>
<evidence type="ECO:0000313" key="4">
    <source>
        <dbReference type="EMBL" id="CAF90861.1"/>
    </source>
</evidence>
<name>Q4T8C1_TETNG</name>
<evidence type="ECO:0000256" key="1">
    <source>
        <dbReference type="ARBA" id="ARBA00004370"/>
    </source>
</evidence>
<dbReference type="GO" id="GO:0050501">
    <property type="term" value="F:hyaluronan synthase activity"/>
    <property type="evidence" value="ECO:0007669"/>
    <property type="project" value="TreeGrafter"/>
</dbReference>
<organism evidence="4">
    <name type="scientific">Tetraodon nigroviridis</name>
    <name type="common">Spotted green pufferfish</name>
    <name type="synonym">Chelonodon nigroviridis</name>
    <dbReference type="NCBI Taxonomy" id="99883"/>
    <lineage>
        <taxon>Eukaryota</taxon>
        <taxon>Metazoa</taxon>
        <taxon>Chordata</taxon>
        <taxon>Craniata</taxon>
        <taxon>Vertebrata</taxon>
        <taxon>Euteleostomi</taxon>
        <taxon>Actinopterygii</taxon>
        <taxon>Neopterygii</taxon>
        <taxon>Teleostei</taxon>
        <taxon>Neoteleostei</taxon>
        <taxon>Acanthomorphata</taxon>
        <taxon>Eupercaria</taxon>
        <taxon>Tetraodontiformes</taxon>
        <taxon>Tetradontoidea</taxon>
        <taxon>Tetraodontidae</taxon>
        <taxon>Tetraodon</taxon>
    </lineage>
</organism>
<keyword evidence="3" id="KW-1133">Transmembrane helix</keyword>
<feature type="transmembrane region" description="Helical" evidence="3">
    <location>
        <begin position="414"/>
        <end position="434"/>
    </location>
</feature>
<dbReference type="PANTHER" id="PTHR22913:SF4">
    <property type="entry name" value="HYALURONAN SYNTHASE 1"/>
    <property type="match status" value="1"/>
</dbReference>
<dbReference type="InterPro" id="IPR029044">
    <property type="entry name" value="Nucleotide-diphossugar_trans"/>
</dbReference>
<feature type="transmembrane region" description="Helical" evidence="3">
    <location>
        <begin position="383"/>
        <end position="407"/>
    </location>
</feature>
<dbReference type="KEGG" id="tng:GSTEN00005308G001"/>
<dbReference type="GO" id="GO:0005886">
    <property type="term" value="C:plasma membrane"/>
    <property type="evidence" value="ECO:0007669"/>
    <property type="project" value="TreeGrafter"/>
</dbReference>
<dbReference type="SUPFAM" id="SSF53448">
    <property type="entry name" value="Nucleotide-diphospho-sugar transferases"/>
    <property type="match status" value="2"/>
</dbReference>
<dbReference type="AlphaFoldDB" id="Q4T8C1"/>
<feature type="transmembrane region" description="Helical" evidence="3">
    <location>
        <begin position="483"/>
        <end position="505"/>
    </location>
</feature>
<feature type="non-terminal residue" evidence="4">
    <location>
        <position position="561"/>
    </location>
</feature>
<evidence type="ECO:0000256" key="3">
    <source>
        <dbReference type="SAM" id="Phobius"/>
    </source>
</evidence>
<evidence type="ECO:0000256" key="2">
    <source>
        <dbReference type="ARBA" id="ARBA00023136"/>
    </source>
</evidence>